<reference evidence="2" key="1">
    <citation type="submission" date="2020-06" db="EMBL/GenBank/DDBJ databases">
        <title>Draft genome of Bugula neritina, a colonial animal packing powerful symbionts and potential medicines.</title>
        <authorList>
            <person name="Rayko M."/>
        </authorList>
    </citation>
    <scope>NUCLEOTIDE SEQUENCE [LARGE SCALE GENOMIC DNA]</scope>
    <source>
        <strain evidence="2">Kwan_BN1</strain>
    </source>
</reference>
<dbReference type="Proteomes" id="UP000593567">
    <property type="component" value="Unassembled WGS sequence"/>
</dbReference>
<keyword evidence="3" id="KW-1185">Reference proteome</keyword>
<feature type="region of interest" description="Disordered" evidence="1">
    <location>
        <begin position="1"/>
        <end position="26"/>
    </location>
</feature>
<dbReference type="AlphaFoldDB" id="A0A7J7KH92"/>
<protein>
    <submittedName>
        <fullName evidence="2">Uncharacterized protein</fullName>
    </submittedName>
</protein>
<sequence length="161" mass="18378">MFNLHAQRSRGRPVLGGTNGRRPITAGSQHLNSLYSLQLLNSQSQRGRIGSRGVYQRGGLGYSPEYQFGSLGQRTIYNQGQQYLTHRQNSLPYNNLANPGLYGRTNRQRPIVAGARLNPSIYQSRAYNSRTQGTRYVNRNIQYLGGQHPQWRQISNWEEIK</sequence>
<comment type="caution">
    <text evidence="2">The sequence shown here is derived from an EMBL/GenBank/DDBJ whole genome shotgun (WGS) entry which is preliminary data.</text>
</comment>
<evidence type="ECO:0000256" key="1">
    <source>
        <dbReference type="SAM" id="MobiDB-lite"/>
    </source>
</evidence>
<dbReference type="EMBL" id="VXIV02000597">
    <property type="protein sequence ID" value="KAF6037261.1"/>
    <property type="molecule type" value="Genomic_DNA"/>
</dbReference>
<proteinExistence type="predicted"/>
<evidence type="ECO:0000313" key="3">
    <source>
        <dbReference type="Proteomes" id="UP000593567"/>
    </source>
</evidence>
<evidence type="ECO:0000313" key="2">
    <source>
        <dbReference type="EMBL" id="KAF6037261.1"/>
    </source>
</evidence>
<gene>
    <name evidence="2" type="ORF">EB796_004451</name>
</gene>
<accession>A0A7J7KH92</accession>
<name>A0A7J7KH92_BUGNE</name>
<organism evidence="2 3">
    <name type="scientific">Bugula neritina</name>
    <name type="common">Brown bryozoan</name>
    <name type="synonym">Sertularia neritina</name>
    <dbReference type="NCBI Taxonomy" id="10212"/>
    <lineage>
        <taxon>Eukaryota</taxon>
        <taxon>Metazoa</taxon>
        <taxon>Spiralia</taxon>
        <taxon>Lophotrochozoa</taxon>
        <taxon>Bryozoa</taxon>
        <taxon>Gymnolaemata</taxon>
        <taxon>Cheilostomatida</taxon>
        <taxon>Flustrina</taxon>
        <taxon>Buguloidea</taxon>
        <taxon>Bugulidae</taxon>
        <taxon>Bugula</taxon>
    </lineage>
</organism>